<protein>
    <recommendedName>
        <fullName evidence="13">RING-type domain-containing protein</fullName>
    </recommendedName>
</protein>
<keyword evidence="3" id="KW-0677">Repeat</keyword>
<dbReference type="SUPFAM" id="SSF57850">
    <property type="entry name" value="RING/U-box"/>
    <property type="match status" value="2"/>
</dbReference>
<dbReference type="AlphaFoldDB" id="A0A4P9Z1N8"/>
<dbReference type="InterPro" id="IPR001841">
    <property type="entry name" value="Znf_RING"/>
</dbReference>
<evidence type="ECO:0000313" key="12">
    <source>
        <dbReference type="Proteomes" id="UP000278143"/>
    </source>
</evidence>
<keyword evidence="5" id="KW-0833">Ubl conjugation pathway</keyword>
<feature type="compositionally biased region" description="Low complexity" evidence="8">
    <location>
        <begin position="135"/>
        <end position="144"/>
    </location>
</feature>
<dbReference type="InterPro" id="IPR031127">
    <property type="entry name" value="E3_UB_ligase_RBR"/>
</dbReference>
<name>A0A4P9Z1N8_9FUNG</name>
<feature type="region of interest" description="Disordered" evidence="8">
    <location>
        <begin position="131"/>
        <end position="176"/>
    </location>
</feature>
<dbReference type="GO" id="GO:0008270">
    <property type="term" value="F:zinc ion binding"/>
    <property type="evidence" value="ECO:0007669"/>
    <property type="project" value="UniProtKB-KW"/>
</dbReference>
<dbReference type="Gene3D" id="3.30.40.10">
    <property type="entry name" value="Zinc/RING finger domain, C3HC4 (zinc finger)"/>
    <property type="match status" value="1"/>
</dbReference>
<dbReference type="OrthoDB" id="10264956at2759"/>
<dbReference type="PANTHER" id="PTHR11685">
    <property type="entry name" value="RBR FAMILY RING FINGER AND IBR DOMAIN-CONTAINING"/>
    <property type="match status" value="1"/>
</dbReference>
<evidence type="ECO:0000259" key="10">
    <source>
        <dbReference type="PROSITE" id="PS51873"/>
    </source>
</evidence>
<keyword evidence="12" id="KW-1185">Reference proteome</keyword>
<dbReference type="PROSITE" id="PS51873">
    <property type="entry name" value="TRIAD"/>
    <property type="match status" value="1"/>
</dbReference>
<sequence>MHYLQERCSICFDKHLEFCLQPCRDQFCFECFQRYMAEVVNNSWGLSITEVKCPVCTEVLDQDEWKQYATSEMIRRYDKYNQPYRSFARHCNECKEEVRVLEPPNLDLDKEERVNFMDTSASMLASLPHRTAALSSSSSSSPSSIRRGKRRENEVTDAAMARPAESSRKRRRLSARVLSSRDTAVNGIVTSLCQLERRPAVWRELQFKIVAQFPRARCHACDKDICMQCGEQTHHRGLSCQQHLRRMLERGTRSMDTVREDLRWKLEHSKPCPNCRVLIDRDDGCNRVDCLYCGYRFCWMCLDAWSEVEMGVPDVFSIQARMTLNPH</sequence>
<proteinExistence type="predicted"/>
<dbReference type="PROSITE" id="PS50089">
    <property type="entry name" value="ZF_RING_2"/>
    <property type="match status" value="1"/>
</dbReference>
<reference evidence="12" key="1">
    <citation type="journal article" date="2018" name="Nat. Microbiol.">
        <title>Leveraging single-cell genomics to expand the fungal tree of life.</title>
        <authorList>
            <person name="Ahrendt S.R."/>
            <person name="Quandt C.A."/>
            <person name="Ciobanu D."/>
            <person name="Clum A."/>
            <person name="Salamov A."/>
            <person name="Andreopoulos B."/>
            <person name="Cheng J.F."/>
            <person name="Woyke T."/>
            <person name="Pelin A."/>
            <person name="Henrissat B."/>
            <person name="Reynolds N.K."/>
            <person name="Benny G.L."/>
            <person name="Smith M.E."/>
            <person name="James T.Y."/>
            <person name="Grigoriev I.V."/>
        </authorList>
    </citation>
    <scope>NUCLEOTIDE SEQUENCE [LARGE SCALE GENOMIC DNA]</scope>
    <source>
        <strain evidence="12">Benny S71-1</strain>
    </source>
</reference>
<evidence type="ECO:0000256" key="6">
    <source>
        <dbReference type="ARBA" id="ARBA00022833"/>
    </source>
</evidence>
<keyword evidence="1" id="KW-0808">Transferase</keyword>
<dbReference type="EMBL" id="KZ989437">
    <property type="protein sequence ID" value="RKP26393.1"/>
    <property type="molecule type" value="Genomic_DNA"/>
</dbReference>
<evidence type="ECO:0000256" key="7">
    <source>
        <dbReference type="PROSITE-ProRule" id="PRU00175"/>
    </source>
</evidence>
<dbReference type="GO" id="GO:0016567">
    <property type="term" value="P:protein ubiquitination"/>
    <property type="evidence" value="ECO:0007669"/>
    <property type="project" value="InterPro"/>
</dbReference>
<dbReference type="InterPro" id="IPR013083">
    <property type="entry name" value="Znf_RING/FYVE/PHD"/>
</dbReference>
<keyword evidence="2" id="KW-0479">Metal-binding</keyword>
<evidence type="ECO:0000256" key="8">
    <source>
        <dbReference type="SAM" id="MobiDB-lite"/>
    </source>
</evidence>
<dbReference type="Proteomes" id="UP000278143">
    <property type="component" value="Unassembled WGS sequence"/>
</dbReference>
<evidence type="ECO:0000256" key="3">
    <source>
        <dbReference type="ARBA" id="ARBA00022737"/>
    </source>
</evidence>
<dbReference type="Gene3D" id="1.20.120.1750">
    <property type="match status" value="1"/>
</dbReference>
<dbReference type="InterPro" id="IPR044066">
    <property type="entry name" value="TRIAD_supradom"/>
</dbReference>
<evidence type="ECO:0008006" key="13">
    <source>
        <dbReference type="Google" id="ProtNLM"/>
    </source>
</evidence>
<feature type="domain" description="RING-type" evidence="10">
    <location>
        <begin position="4"/>
        <end position="322"/>
    </location>
</feature>
<feature type="domain" description="RING-type" evidence="9">
    <location>
        <begin position="8"/>
        <end position="57"/>
    </location>
</feature>
<keyword evidence="6" id="KW-0862">Zinc</keyword>
<evidence type="ECO:0000256" key="2">
    <source>
        <dbReference type="ARBA" id="ARBA00022723"/>
    </source>
</evidence>
<evidence type="ECO:0000256" key="4">
    <source>
        <dbReference type="ARBA" id="ARBA00022771"/>
    </source>
</evidence>
<accession>A0A4P9Z1N8</accession>
<organism evidence="11 12">
    <name type="scientific">Syncephalis pseudoplumigaleata</name>
    <dbReference type="NCBI Taxonomy" id="1712513"/>
    <lineage>
        <taxon>Eukaryota</taxon>
        <taxon>Fungi</taxon>
        <taxon>Fungi incertae sedis</taxon>
        <taxon>Zoopagomycota</taxon>
        <taxon>Zoopagomycotina</taxon>
        <taxon>Zoopagomycetes</taxon>
        <taxon>Zoopagales</taxon>
        <taxon>Piptocephalidaceae</taxon>
        <taxon>Syncephalis</taxon>
    </lineage>
</organism>
<evidence type="ECO:0000256" key="5">
    <source>
        <dbReference type="ARBA" id="ARBA00022786"/>
    </source>
</evidence>
<dbReference type="GO" id="GO:0004842">
    <property type="term" value="F:ubiquitin-protein transferase activity"/>
    <property type="evidence" value="ECO:0007669"/>
    <property type="project" value="InterPro"/>
</dbReference>
<keyword evidence="4 7" id="KW-0863">Zinc-finger</keyword>
<evidence type="ECO:0000313" key="11">
    <source>
        <dbReference type="EMBL" id="RKP26393.1"/>
    </source>
</evidence>
<evidence type="ECO:0000256" key="1">
    <source>
        <dbReference type="ARBA" id="ARBA00022679"/>
    </source>
</evidence>
<gene>
    <name evidence="11" type="ORF">SYNPS1DRAFT_14247</name>
</gene>
<evidence type="ECO:0000259" key="9">
    <source>
        <dbReference type="PROSITE" id="PS50089"/>
    </source>
</evidence>
<dbReference type="Pfam" id="PF22191">
    <property type="entry name" value="IBR_1"/>
    <property type="match status" value="1"/>
</dbReference>